<comment type="caution">
    <text evidence="2">The sequence shown here is derived from an EMBL/GenBank/DDBJ whole genome shotgun (WGS) entry which is preliminary data.</text>
</comment>
<evidence type="ECO:0008006" key="4">
    <source>
        <dbReference type="Google" id="ProtNLM"/>
    </source>
</evidence>
<evidence type="ECO:0000313" key="2">
    <source>
        <dbReference type="EMBL" id="EAR52136.1"/>
    </source>
</evidence>
<dbReference type="AlphaFoldDB" id="Q2CHA3"/>
<dbReference type="eggNOG" id="ENOG5032RUN">
    <property type="taxonomic scope" value="Bacteria"/>
</dbReference>
<proteinExistence type="predicted"/>
<dbReference type="PANTHER" id="PTHR28008:SF1">
    <property type="entry name" value="DOMAIN PROTEIN, PUTATIVE (AFU_ORTHOLOGUE AFUA_3G10980)-RELATED"/>
    <property type="match status" value="1"/>
</dbReference>
<feature type="transmembrane region" description="Helical" evidence="1">
    <location>
        <begin position="12"/>
        <end position="35"/>
    </location>
</feature>
<dbReference type="HOGENOM" id="CLU_096028_3_3_5"/>
<protein>
    <recommendedName>
        <fullName evidence="4">VanZ-like domain-containing protein</fullName>
    </recommendedName>
</protein>
<keyword evidence="3" id="KW-1185">Reference proteome</keyword>
<dbReference type="NCBIfam" id="NF037970">
    <property type="entry name" value="vanZ_1"/>
    <property type="match status" value="1"/>
</dbReference>
<dbReference type="Proteomes" id="UP000003635">
    <property type="component" value="Unassembled WGS sequence"/>
</dbReference>
<evidence type="ECO:0000256" key="1">
    <source>
        <dbReference type="SAM" id="Phobius"/>
    </source>
</evidence>
<evidence type="ECO:0000313" key="3">
    <source>
        <dbReference type="Proteomes" id="UP000003635"/>
    </source>
</evidence>
<reference evidence="2 3" key="1">
    <citation type="journal article" date="2010" name="J. Bacteriol.">
        <title>Genome sequences of Oceanicola granulosus HTCC2516(T) and Oceanicola batsensis HTCC2597(TDelta).</title>
        <authorList>
            <person name="Thrash J.C."/>
            <person name="Cho J.C."/>
            <person name="Vergin K.L."/>
            <person name="Giovannoni S.J."/>
        </authorList>
    </citation>
    <scope>NUCLEOTIDE SEQUENCE [LARGE SCALE GENOMIC DNA]</scope>
    <source>
        <strain evidence="3">ATCC BAA-861 / DSM 15982 / KCTC 12143 / HTCC2516</strain>
    </source>
</reference>
<keyword evidence="1" id="KW-0472">Membrane</keyword>
<keyword evidence="1" id="KW-1133">Transmembrane helix</keyword>
<accession>Q2CHA3</accession>
<feature type="transmembrane region" description="Helical" evidence="1">
    <location>
        <begin position="47"/>
        <end position="75"/>
    </location>
</feature>
<name>Q2CHA3_OCEGH</name>
<organism evidence="2 3">
    <name type="scientific">Oceanicola granulosus (strain ATCC BAA-861 / DSM 15982 / KCTC 12143 / HTCC2516)</name>
    <dbReference type="NCBI Taxonomy" id="314256"/>
    <lineage>
        <taxon>Bacteria</taxon>
        <taxon>Pseudomonadati</taxon>
        <taxon>Pseudomonadota</taxon>
        <taxon>Alphaproteobacteria</taxon>
        <taxon>Rhodobacterales</taxon>
        <taxon>Roseobacteraceae</taxon>
        <taxon>Oceanicola</taxon>
    </lineage>
</organism>
<dbReference type="PANTHER" id="PTHR28008">
    <property type="entry name" value="DOMAIN PROTEIN, PUTATIVE (AFU_ORTHOLOGUE AFUA_3G10980)-RELATED"/>
    <property type="match status" value="1"/>
</dbReference>
<dbReference type="EMBL" id="AAOT01000006">
    <property type="protein sequence ID" value="EAR52136.1"/>
    <property type="molecule type" value="Genomic_DNA"/>
</dbReference>
<sequence>MPRTLAFNRRWTALLLTALLALVIGVLTLLPLTTPNAIPGSDKHHHLIAFAALALPVAALAPRLLCVLLPVLALYGVLIEVLQPYVGRSGDPKDALADGLGLLIGSSVGLLLSRPLRRGLTRHLPAPAE</sequence>
<keyword evidence="1" id="KW-0812">Transmembrane</keyword>
<gene>
    <name evidence="2" type="ORF">OG2516_18765</name>
</gene>
<feature type="transmembrane region" description="Helical" evidence="1">
    <location>
        <begin position="95"/>
        <end position="113"/>
    </location>
</feature>